<dbReference type="EMBL" id="CP113836">
    <property type="protein sequence ID" value="WAL64459.1"/>
    <property type="molecule type" value="Genomic_DNA"/>
</dbReference>
<accession>A0ABY7AWS0</accession>
<sequence length="206" mass="22379">MVALREIPPEYRKTAERIPSDVLGQLSALDATARCVSAHRWHGVFLRNPDPVSARGAAALEDRVLTASVETKKDLWAKSAATSDPVLRAGYSQLAQERTEPSAEDIEAARRVLAQYSAQQVQTTVVRPRPARAGALTRTPKAAEIQREITRAVKAATAPLDARARELEREITAKRRQIAAAAAQEPAPVLKKDAPTMLYKAEGGAR</sequence>
<organism evidence="1 2">
    <name type="scientific">Amycolatopsis cynarae</name>
    <dbReference type="NCBI Taxonomy" id="2995223"/>
    <lineage>
        <taxon>Bacteria</taxon>
        <taxon>Bacillati</taxon>
        <taxon>Actinomycetota</taxon>
        <taxon>Actinomycetes</taxon>
        <taxon>Pseudonocardiales</taxon>
        <taxon>Pseudonocardiaceae</taxon>
        <taxon>Amycolatopsis</taxon>
    </lineage>
</organism>
<evidence type="ECO:0000313" key="1">
    <source>
        <dbReference type="EMBL" id="WAL64459.1"/>
    </source>
</evidence>
<reference evidence="1" key="1">
    <citation type="submission" date="2022-11" db="EMBL/GenBank/DDBJ databases">
        <authorList>
            <person name="Mo P."/>
        </authorList>
    </citation>
    <scope>NUCLEOTIDE SEQUENCE</scope>
    <source>
        <strain evidence="1">HUAS 11-8</strain>
    </source>
</reference>
<name>A0ABY7AWS0_9PSEU</name>
<proteinExistence type="predicted"/>
<gene>
    <name evidence="1" type="ORF">ORV05_26305</name>
</gene>
<dbReference type="Proteomes" id="UP001163203">
    <property type="component" value="Chromosome"/>
</dbReference>
<dbReference type="RefSeq" id="WP_268754685.1">
    <property type="nucleotide sequence ID" value="NZ_CP113836.1"/>
</dbReference>
<evidence type="ECO:0000313" key="2">
    <source>
        <dbReference type="Proteomes" id="UP001163203"/>
    </source>
</evidence>
<keyword evidence="2" id="KW-1185">Reference proteome</keyword>
<protein>
    <submittedName>
        <fullName evidence="1">Uncharacterized protein</fullName>
    </submittedName>
</protein>